<evidence type="ECO:0000313" key="3">
    <source>
        <dbReference type="Proteomes" id="UP000095765"/>
    </source>
</evidence>
<accession>A0A174MXL3</accession>
<evidence type="ECO:0000256" key="1">
    <source>
        <dbReference type="SAM" id="Phobius"/>
    </source>
</evidence>
<protein>
    <submittedName>
        <fullName evidence="2">Uncharacterized conserved protein</fullName>
    </submittedName>
</protein>
<feature type="transmembrane region" description="Helical" evidence="1">
    <location>
        <begin position="23"/>
        <end position="40"/>
    </location>
</feature>
<dbReference type="Pfam" id="PF04165">
    <property type="entry name" value="DUF401"/>
    <property type="match status" value="1"/>
</dbReference>
<feature type="transmembrane region" description="Helical" evidence="1">
    <location>
        <begin position="304"/>
        <end position="328"/>
    </location>
</feature>
<organism evidence="2 3">
    <name type="scientific">Anaerotruncus colihominis</name>
    <dbReference type="NCBI Taxonomy" id="169435"/>
    <lineage>
        <taxon>Bacteria</taxon>
        <taxon>Bacillati</taxon>
        <taxon>Bacillota</taxon>
        <taxon>Clostridia</taxon>
        <taxon>Eubacteriales</taxon>
        <taxon>Oscillospiraceae</taxon>
        <taxon>Anaerotruncus</taxon>
    </lineage>
</organism>
<feature type="transmembrane region" description="Helical" evidence="1">
    <location>
        <begin position="237"/>
        <end position="254"/>
    </location>
</feature>
<dbReference type="AlphaFoldDB" id="A0A174MXL3"/>
<dbReference type="EMBL" id="CZBE01000003">
    <property type="protein sequence ID" value="CUP38900.1"/>
    <property type="molecule type" value="Genomic_DNA"/>
</dbReference>
<feature type="transmembrane region" description="Helical" evidence="1">
    <location>
        <begin position="381"/>
        <end position="399"/>
    </location>
</feature>
<keyword evidence="1" id="KW-1133">Transmembrane helix</keyword>
<feature type="transmembrane region" description="Helical" evidence="1">
    <location>
        <begin position="213"/>
        <end position="231"/>
    </location>
</feature>
<dbReference type="OrthoDB" id="367235at2"/>
<proteinExistence type="predicted"/>
<dbReference type="RefSeq" id="WP_055244114.1">
    <property type="nucleotide sequence ID" value="NZ_CABIWA010000006.1"/>
</dbReference>
<dbReference type="InterPro" id="IPR007294">
    <property type="entry name" value="DUF401"/>
</dbReference>
<gene>
    <name evidence="2" type="ORF">ERS852551_00654</name>
</gene>
<name>A0A174MXL3_9FIRM</name>
<keyword evidence="1" id="KW-0472">Membrane</keyword>
<feature type="transmembrane region" description="Helical" evidence="1">
    <location>
        <begin position="171"/>
        <end position="192"/>
    </location>
</feature>
<dbReference type="PANTHER" id="PTHR39556:SF1">
    <property type="entry name" value="PROTEIN, PUTATIVE-RELATED"/>
    <property type="match status" value="1"/>
</dbReference>
<keyword evidence="1" id="KW-0812">Transmembrane</keyword>
<reference evidence="2 3" key="1">
    <citation type="submission" date="2015-09" db="EMBL/GenBank/DDBJ databases">
        <authorList>
            <consortium name="Pathogen Informatics"/>
        </authorList>
    </citation>
    <scope>NUCLEOTIDE SEQUENCE [LARGE SCALE GENOMIC DNA]</scope>
    <source>
        <strain evidence="2 3">2789STDY5834939</strain>
    </source>
</reference>
<feature type="transmembrane region" description="Helical" evidence="1">
    <location>
        <begin position="46"/>
        <end position="68"/>
    </location>
</feature>
<dbReference type="PANTHER" id="PTHR39556">
    <property type="entry name" value="PROTEIN, PUTATIVE-RELATED"/>
    <property type="match status" value="1"/>
</dbReference>
<dbReference type="Proteomes" id="UP000095765">
    <property type="component" value="Unassembled WGS sequence"/>
</dbReference>
<feature type="transmembrane region" description="Helical" evidence="1">
    <location>
        <begin position="274"/>
        <end position="298"/>
    </location>
</feature>
<sequence length="404" mass="44088">MELLKLAGVFCVMILVLWRKKPLSWAVAAAALAVWLLFWMPARTFAAALVCGAVRWDTIQLLLVLYLITFLQRMLEKRGCLTSAKDALDGLFNSRRVDASAAPALLGMLPAVGTVLICGDIVRQSTDGFLKTEEQACVTSYYRHVSELFFPTYTSILIAVDLSAGKVSVGGFTLAMLPMLAVLMAIGWLFYLRRIPKDAGFFAGRPKAFYWKLLLRSLWTIIFTVILIVAFGVPVHIAVLACIVCNLLVGRFGWKELRPFFASAFEARLMISTLLIMMFKEVLAAAGVISALPAFFSSLPVPPFLVFALIFFFGSVAAGSQAIIVLCMGMAMAAAAQGGLALFVLLMCMAYAAMQLSPVHVCLAVCAEDYRISLGTLIRKTVPLVGVFCLAAFGYYGLLRLFGF</sequence>
<feature type="transmembrane region" description="Helical" evidence="1">
    <location>
        <begin position="340"/>
        <end position="361"/>
    </location>
</feature>
<evidence type="ECO:0000313" key="2">
    <source>
        <dbReference type="EMBL" id="CUP38900.1"/>
    </source>
</evidence>